<feature type="domain" description="GGDEF" evidence="3">
    <location>
        <begin position="258"/>
        <end position="391"/>
    </location>
</feature>
<dbReference type="InterPro" id="IPR000014">
    <property type="entry name" value="PAS"/>
</dbReference>
<dbReference type="InterPro" id="IPR035965">
    <property type="entry name" value="PAS-like_dom_sf"/>
</dbReference>
<dbReference type="CDD" id="cd00130">
    <property type="entry name" value="PAS"/>
    <property type="match status" value="1"/>
</dbReference>
<dbReference type="PANTHER" id="PTHR46663">
    <property type="entry name" value="DIGUANYLATE CYCLASE DGCT-RELATED"/>
    <property type="match status" value="1"/>
</dbReference>
<dbReference type="AlphaFoldDB" id="E6Q6V3"/>
<feature type="domain" description="PAC" evidence="2">
    <location>
        <begin position="174"/>
        <end position="226"/>
    </location>
</feature>
<proteinExistence type="predicted"/>
<dbReference type="Gene3D" id="3.30.70.270">
    <property type="match status" value="1"/>
</dbReference>
<feature type="region of interest" description="Disordered" evidence="1">
    <location>
        <begin position="409"/>
        <end position="429"/>
    </location>
</feature>
<sequence length="429" mass="46884">METPRYAWITDNYLNVLALNEALAAQHRPNRPPSKVAELWGESATCDLISGAHRCALEGRQIRLEVEALGQVLLFELEPLRSPAGDIVGTSGRARMAEPMESPIAAPEDPLVEEIAQIGSWRYEYSARALQPSLGLLRLLGLPPTGDLGDIRAFDHPEDRALVRAAIEASGDTYEVEHRIVRHDGEQRHVRERATTIRDAHGFSVARVGTMLDITAIKLRESWLRDLANVDTLTGLGNRRLLEERLGAAIMRSERFANSCAILFIDIDDFKGINDTYGHAVGDAYLVEFALRLARNVRASDTVTRLAGDEFVIVLEDLENERAAAEAAEKIAAVLRDPLAVGALKIEVRASIGLAVSPRDGESVKELLERADLAMYEAKRRGGAGVGIGGGQLLAKKVAAWSPRLIEGKVSSSKDRPRYGTQPNVSHSS</sequence>
<dbReference type="Pfam" id="PF08447">
    <property type="entry name" value="PAS_3"/>
    <property type="match status" value="1"/>
</dbReference>
<dbReference type="InterPro" id="IPR000160">
    <property type="entry name" value="GGDEF_dom"/>
</dbReference>
<reference evidence="4" key="1">
    <citation type="submission" date="2009-10" db="EMBL/GenBank/DDBJ databases">
        <title>Diversity of trophic interactions inside an arsenic-rich microbial ecosystem.</title>
        <authorList>
            <person name="Bertin P.N."/>
            <person name="Heinrich-Salmeron A."/>
            <person name="Pelletier E."/>
            <person name="Goulhen-Chollet F."/>
            <person name="Arsene-Ploetze F."/>
            <person name="Gallien S."/>
            <person name="Calteau A."/>
            <person name="Vallenet D."/>
            <person name="Casiot C."/>
            <person name="Chane-Woon-Ming B."/>
            <person name="Giloteaux L."/>
            <person name="Barakat M."/>
            <person name="Bonnefoy V."/>
            <person name="Bruneel O."/>
            <person name="Chandler M."/>
            <person name="Cleiss J."/>
            <person name="Duran R."/>
            <person name="Elbaz-Poulichet F."/>
            <person name="Fonknechten N."/>
            <person name="Lauga B."/>
            <person name="Mornico D."/>
            <person name="Ortet P."/>
            <person name="Schaeffer C."/>
            <person name="Siguier P."/>
            <person name="Alexander Thil Smith A."/>
            <person name="Van Dorsselaer A."/>
            <person name="Weissenbach J."/>
            <person name="Medigue C."/>
            <person name="Le Paslier D."/>
        </authorList>
    </citation>
    <scope>NUCLEOTIDE SEQUENCE</scope>
</reference>
<protein>
    <recommendedName>
        <fullName evidence="5">Diguanylate cyclase</fullName>
    </recommendedName>
</protein>
<dbReference type="Gene3D" id="2.10.70.100">
    <property type="match status" value="1"/>
</dbReference>
<dbReference type="SMART" id="SM00267">
    <property type="entry name" value="GGDEF"/>
    <property type="match status" value="1"/>
</dbReference>
<dbReference type="FunFam" id="3.30.70.270:FF:000001">
    <property type="entry name" value="Diguanylate cyclase domain protein"/>
    <property type="match status" value="1"/>
</dbReference>
<dbReference type="InterPro" id="IPR013655">
    <property type="entry name" value="PAS_fold_3"/>
</dbReference>
<dbReference type="SUPFAM" id="SSF55785">
    <property type="entry name" value="PYP-like sensor domain (PAS domain)"/>
    <property type="match status" value="1"/>
</dbReference>
<dbReference type="InterPro" id="IPR043128">
    <property type="entry name" value="Rev_trsase/Diguanyl_cyclase"/>
</dbReference>
<comment type="caution">
    <text evidence="4">The sequence shown here is derived from an EMBL/GenBank/DDBJ whole genome shotgun (WGS) entry which is preliminary data.</text>
</comment>
<dbReference type="NCBIfam" id="TIGR00254">
    <property type="entry name" value="GGDEF"/>
    <property type="match status" value="1"/>
</dbReference>
<dbReference type="SMART" id="SM00086">
    <property type="entry name" value="PAC"/>
    <property type="match status" value="1"/>
</dbReference>
<dbReference type="PROSITE" id="PS50113">
    <property type="entry name" value="PAC"/>
    <property type="match status" value="1"/>
</dbReference>
<dbReference type="InterPro" id="IPR001610">
    <property type="entry name" value="PAC"/>
</dbReference>
<dbReference type="Gene3D" id="3.30.450.20">
    <property type="entry name" value="PAS domain"/>
    <property type="match status" value="1"/>
</dbReference>
<dbReference type="InterPro" id="IPR000700">
    <property type="entry name" value="PAS-assoc_C"/>
</dbReference>
<evidence type="ECO:0000313" key="4">
    <source>
        <dbReference type="EMBL" id="CBI02928.1"/>
    </source>
</evidence>
<evidence type="ECO:0008006" key="5">
    <source>
        <dbReference type="Google" id="ProtNLM"/>
    </source>
</evidence>
<evidence type="ECO:0000256" key="1">
    <source>
        <dbReference type="SAM" id="MobiDB-lite"/>
    </source>
</evidence>
<dbReference type="Pfam" id="PF00990">
    <property type="entry name" value="GGDEF"/>
    <property type="match status" value="1"/>
</dbReference>
<accession>E6Q6V3</accession>
<evidence type="ECO:0000259" key="2">
    <source>
        <dbReference type="PROSITE" id="PS50113"/>
    </source>
</evidence>
<dbReference type="InterPro" id="IPR029787">
    <property type="entry name" value="Nucleotide_cyclase"/>
</dbReference>
<dbReference type="EMBL" id="CABO01000045">
    <property type="protein sequence ID" value="CBI02928.1"/>
    <property type="molecule type" value="Genomic_DNA"/>
</dbReference>
<evidence type="ECO:0000259" key="3">
    <source>
        <dbReference type="PROSITE" id="PS50887"/>
    </source>
</evidence>
<dbReference type="SUPFAM" id="SSF55073">
    <property type="entry name" value="Nucleotide cyclase"/>
    <property type="match status" value="1"/>
</dbReference>
<dbReference type="InterPro" id="IPR052163">
    <property type="entry name" value="DGC-Regulatory_Protein"/>
</dbReference>
<name>E6Q6V3_9ZZZZ</name>
<dbReference type="CDD" id="cd01949">
    <property type="entry name" value="GGDEF"/>
    <property type="match status" value="1"/>
</dbReference>
<dbReference type="PANTHER" id="PTHR46663:SF2">
    <property type="entry name" value="GGDEF DOMAIN-CONTAINING PROTEIN"/>
    <property type="match status" value="1"/>
</dbReference>
<organism evidence="4">
    <name type="scientific">mine drainage metagenome</name>
    <dbReference type="NCBI Taxonomy" id="410659"/>
    <lineage>
        <taxon>unclassified sequences</taxon>
        <taxon>metagenomes</taxon>
        <taxon>ecological metagenomes</taxon>
    </lineage>
</organism>
<dbReference type="PROSITE" id="PS50887">
    <property type="entry name" value="GGDEF"/>
    <property type="match status" value="1"/>
</dbReference>
<gene>
    <name evidence="4" type="ORF">CARN4_2701</name>
</gene>